<evidence type="ECO:0000313" key="3">
    <source>
        <dbReference type="Proteomes" id="UP000006469"/>
    </source>
</evidence>
<feature type="transmembrane region" description="Helical" evidence="1">
    <location>
        <begin position="99"/>
        <end position="119"/>
    </location>
</feature>
<proteinExistence type="predicted"/>
<protein>
    <submittedName>
        <fullName evidence="2">Uncharacterized protein</fullName>
    </submittedName>
</protein>
<dbReference type="AlphaFoldDB" id="I3R309"/>
<keyword evidence="1" id="KW-0812">Transmembrane</keyword>
<gene>
    <name evidence="2" type="ordered locus">HFX_0898</name>
</gene>
<sequence>MRAVRIVRVNCLYTHNFSRNNTPESKSNHTTRTLYSVGFNDDYRPIYSKLEATECMAQRADLARGSKIYILSLFVALIAGMLAVVAVGGTAEPRTPSRAIVVLVFFTTLIGSMIVLGSIRS</sequence>
<feature type="transmembrane region" description="Helical" evidence="1">
    <location>
        <begin position="68"/>
        <end position="87"/>
    </location>
</feature>
<organism evidence="2 3">
    <name type="scientific">Haloferax mediterranei (strain ATCC 33500 / DSM 1411 / JCM 8866 / NBRC 14739 / NCIMB 2177 / R-4)</name>
    <name type="common">Halobacterium mediterranei</name>
    <dbReference type="NCBI Taxonomy" id="523841"/>
    <lineage>
        <taxon>Archaea</taxon>
        <taxon>Methanobacteriati</taxon>
        <taxon>Methanobacteriota</taxon>
        <taxon>Stenosarchaea group</taxon>
        <taxon>Halobacteria</taxon>
        <taxon>Halobacteriales</taxon>
        <taxon>Haloferacaceae</taxon>
        <taxon>Haloferax</taxon>
    </lineage>
</organism>
<keyword evidence="1" id="KW-0472">Membrane</keyword>
<name>I3R309_HALMT</name>
<evidence type="ECO:0000256" key="1">
    <source>
        <dbReference type="SAM" id="Phobius"/>
    </source>
</evidence>
<accession>I3R309</accession>
<dbReference type="KEGG" id="hme:HFX_0898"/>
<keyword evidence="1" id="KW-1133">Transmembrane helix</keyword>
<evidence type="ECO:0000313" key="2">
    <source>
        <dbReference type="EMBL" id="AFK18619.1"/>
    </source>
</evidence>
<dbReference type="EMBL" id="CP001868">
    <property type="protein sequence ID" value="AFK18619.1"/>
    <property type="molecule type" value="Genomic_DNA"/>
</dbReference>
<reference evidence="2 3" key="1">
    <citation type="journal article" date="2012" name="J. Bacteriol.">
        <title>Complete genome sequence of the metabolically versatile halophilic archaeon Haloferax mediterranei, a poly(3-hydroxybutyrate-co-3-hydroxyvalerate) producer.</title>
        <authorList>
            <person name="Han J."/>
            <person name="Zhang F."/>
            <person name="Hou J."/>
            <person name="Liu X."/>
            <person name="Li M."/>
            <person name="Liu H."/>
            <person name="Cai L."/>
            <person name="Zhang B."/>
            <person name="Chen Y."/>
            <person name="Zhou J."/>
            <person name="Hu S."/>
            <person name="Xiang H."/>
        </authorList>
    </citation>
    <scope>NUCLEOTIDE SEQUENCE [LARGE SCALE GENOMIC DNA]</scope>
    <source>
        <strain evidence="3">ATCC 33500 / DSM 1411 / JCM 8866 / NBRC 14739 / NCIMB 2177 / R-4</strain>
    </source>
</reference>
<dbReference type="HOGENOM" id="CLU_2032802_0_0_2"/>
<dbReference type="Proteomes" id="UP000006469">
    <property type="component" value="Chromosome"/>
</dbReference>